<organism evidence="2">
    <name type="scientific">marine sediment metagenome</name>
    <dbReference type="NCBI Taxonomy" id="412755"/>
    <lineage>
        <taxon>unclassified sequences</taxon>
        <taxon>metagenomes</taxon>
        <taxon>ecological metagenomes</taxon>
    </lineage>
</organism>
<dbReference type="InterPro" id="IPR015421">
    <property type="entry name" value="PyrdxlP-dep_Trfase_major"/>
</dbReference>
<feature type="non-terminal residue" evidence="2">
    <location>
        <position position="1"/>
    </location>
</feature>
<evidence type="ECO:0000256" key="1">
    <source>
        <dbReference type="ARBA" id="ARBA00001933"/>
    </source>
</evidence>
<sequence>TGTEAALFAVRAARAFTGKNRIIKFYGHYHGLDDQFCVATTNTSDETSSAGIPEESLKNTVLLKFNDIGAVRSKLAEDNNIAAVILDPQMDQGGLWPASGKYLEELRKLTEERGIVLIFDEIITGFRLALGGAQEYFGVTPDLAIVSKGIAAGAKFAAVLGKEEIMDTLAPKGLAASTKKLALHGGTYIDGTMAIAAAIAAMKVYKKLKEKGEYQRLFQLAEKLKTGIEMVFKQRGMPLHINMLGPSLKLYFTNLEPSFDVYCNLDMT</sequence>
<dbReference type="PANTHER" id="PTHR43713">
    <property type="entry name" value="GLUTAMATE-1-SEMIALDEHYDE 2,1-AMINOMUTASE"/>
    <property type="match status" value="1"/>
</dbReference>
<comment type="caution">
    <text evidence="2">The sequence shown here is derived from an EMBL/GenBank/DDBJ whole genome shotgun (WGS) entry which is preliminary data.</text>
</comment>
<protein>
    <recommendedName>
        <fullName evidence="3">Glutamate-1-semialdehyde 2,1-aminomutase</fullName>
    </recommendedName>
</protein>
<gene>
    <name evidence="2" type="ORF">S06H3_39219</name>
</gene>
<dbReference type="AlphaFoldDB" id="X1QHV0"/>
<dbReference type="GO" id="GO:0030170">
    <property type="term" value="F:pyridoxal phosphate binding"/>
    <property type="evidence" value="ECO:0007669"/>
    <property type="project" value="InterPro"/>
</dbReference>
<reference evidence="2" key="1">
    <citation type="journal article" date="2014" name="Front. Microbiol.">
        <title>High frequency of phylogenetically diverse reductive dehalogenase-homologous genes in deep subseafloor sedimentary metagenomes.</title>
        <authorList>
            <person name="Kawai M."/>
            <person name="Futagami T."/>
            <person name="Toyoda A."/>
            <person name="Takaki Y."/>
            <person name="Nishi S."/>
            <person name="Hori S."/>
            <person name="Arai W."/>
            <person name="Tsubouchi T."/>
            <person name="Morono Y."/>
            <person name="Uchiyama I."/>
            <person name="Ito T."/>
            <person name="Fujiyama A."/>
            <person name="Inagaki F."/>
            <person name="Takami H."/>
        </authorList>
    </citation>
    <scope>NUCLEOTIDE SEQUENCE</scope>
    <source>
        <strain evidence="2">Expedition CK06-06</strain>
    </source>
</reference>
<accession>X1QHV0</accession>
<dbReference type="Gene3D" id="3.40.640.10">
    <property type="entry name" value="Type I PLP-dependent aspartate aminotransferase-like (Major domain)"/>
    <property type="match status" value="1"/>
</dbReference>
<name>X1QHV0_9ZZZZ</name>
<dbReference type="EMBL" id="BARV01023970">
    <property type="protein sequence ID" value="GAI42844.1"/>
    <property type="molecule type" value="Genomic_DNA"/>
</dbReference>
<dbReference type="Pfam" id="PF00202">
    <property type="entry name" value="Aminotran_3"/>
    <property type="match status" value="1"/>
</dbReference>
<comment type="cofactor">
    <cofactor evidence="1">
        <name>pyridoxal 5'-phosphate</name>
        <dbReference type="ChEBI" id="CHEBI:597326"/>
    </cofactor>
</comment>
<dbReference type="PROSITE" id="PS00600">
    <property type="entry name" value="AA_TRANSFER_CLASS_3"/>
    <property type="match status" value="1"/>
</dbReference>
<evidence type="ECO:0000313" key="2">
    <source>
        <dbReference type="EMBL" id="GAI42844.1"/>
    </source>
</evidence>
<proteinExistence type="predicted"/>
<dbReference type="InterPro" id="IPR049704">
    <property type="entry name" value="Aminotrans_3_PPA_site"/>
</dbReference>
<dbReference type="GO" id="GO:0008483">
    <property type="term" value="F:transaminase activity"/>
    <property type="evidence" value="ECO:0007669"/>
    <property type="project" value="InterPro"/>
</dbReference>
<feature type="non-terminal residue" evidence="2">
    <location>
        <position position="268"/>
    </location>
</feature>
<dbReference type="SUPFAM" id="SSF53383">
    <property type="entry name" value="PLP-dependent transferases"/>
    <property type="match status" value="1"/>
</dbReference>
<dbReference type="InterPro" id="IPR005814">
    <property type="entry name" value="Aminotrans_3"/>
</dbReference>
<dbReference type="PANTHER" id="PTHR43713:SF3">
    <property type="entry name" value="GLUTAMATE-1-SEMIALDEHYDE 2,1-AMINOMUTASE 1, CHLOROPLASTIC-RELATED"/>
    <property type="match status" value="1"/>
</dbReference>
<dbReference type="InterPro" id="IPR015424">
    <property type="entry name" value="PyrdxlP-dep_Trfase"/>
</dbReference>
<evidence type="ECO:0008006" key="3">
    <source>
        <dbReference type="Google" id="ProtNLM"/>
    </source>
</evidence>